<accession>A0A919C4I0</accession>
<reference evidence="2" key="1">
    <citation type="journal article" date="2019" name="Int. J. Syst. Evol. Microbiol.">
        <title>The Global Catalogue of Microorganisms (GCM) 10K type strain sequencing project: providing services to taxonomists for standard genome sequencing and annotation.</title>
        <authorList>
            <consortium name="The Broad Institute Genomics Platform"/>
            <consortium name="The Broad Institute Genome Sequencing Center for Infectious Disease"/>
            <person name="Wu L."/>
            <person name="Ma J."/>
        </authorList>
    </citation>
    <scope>NUCLEOTIDE SEQUENCE [LARGE SCALE GENOMIC DNA]</scope>
    <source>
        <strain evidence="2">JCM 4253</strain>
    </source>
</reference>
<dbReference type="Proteomes" id="UP000619355">
    <property type="component" value="Unassembled WGS sequence"/>
</dbReference>
<gene>
    <name evidence="1" type="ORF">GCM10018980_33250</name>
</gene>
<dbReference type="AlphaFoldDB" id="A0A919C4I0"/>
<name>A0A919C4I0_9ACTN</name>
<protein>
    <submittedName>
        <fullName evidence="1">Uncharacterized protein</fullName>
    </submittedName>
</protein>
<organism evidence="1 2">
    <name type="scientific">Streptomyces capoamus</name>
    <dbReference type="NCBI Taxonomy" id="68183"/>
    <lineage>
        <taxon>Bacteria</taxon>
        <taxon>Bacillati</taxon>
        <taxon>Actinomycetota</taxon>
        <taxon>Actinomycetes</taxon>
        <taxon>Kitasatosporales</taxon>
        <taxon>Streptomycetaceae</taxon>
        <taxon>Streptomyces</taxon>
    </lineage>
</organism>
<sequence>MLPASAVNAVEAPASCRKRRRLTSGMGEVPLVLTYQTPSDDGIRAERVFQEQQTSGKGWVASV</sequence>
<dbReference type="EMBL" id="BNBF01000009">
    <property type="protein sequence ID" value="GHG51092.1"/>
    <property type="molecule type" value="Genomic_DNA"/>
</dbReference>
<evidence type="ECO:0000313" key="2">
    <source>
        <dbReference type="Proteomes" id="UP000619355"/>
    </source>
</evidence>
<keyword evidence="2" id="KW-1185">Reference proteome</keyword>
<evidence type="ECO:0000313" key="1">
    <source>
        <dbReference type="EMBL" id="GHG51092.1"/>
    </source>
</evidence>
<comment type="caution">
    <text evidence="1">The sequence shown here is derived from an EMBL/GenBank/DDBJ whole genome shotgun (WGS) entry which is preliminary data.</text>
</comment>
<proteinExistence type="predicted"/>